<dbReference type="InterPro" id="IPR036259">
    <property type="entry name" value="MFS_trans_sf"/>
</dbReference>
<dbReference type="GO" id="GO:0022857">
    <property type="term" value="F:transmembrane transporter activity"/>
    <property type="evidence" value="ECO:0007669"/>
    <property type="project" value="InterPro"/>
</dbReference>
<feature type="transmembrane region" description="Helical" evidence="7">
    <location>
        <begin position="230"/>
        <end position="252"/>
    </location>
</feature>
<dbReference type="PANTHER" id="PTHR43791:SF47">
    <property type="entry name" value="MAJOR FACILITATOR SUPERFAMILY (MFS) PROFILE DOMAIN-CONTAINING PROTEIN-RELATED"/>
    <property type="match status" value="1"/>
</dbReference>
<dbReference type="AlphaFoldDB" id="A0AAN7YC12"/>
<evidence type="ECO:0008006" key="10">
    <source>
        <dbReference type="Google" id="ProtNLM"/>
    </source>
</evidence>
<evidence type="ECO:0000313" key="8">
    <source>
        <dbReference type="EMBL" id="KAK5087990.1"/>
    </source>
</evidence>
<comment type="subcellular location">
    <subcellularLocation>
        <location evidence="1">Membrane</location>
        <topology evidence="1">Multi-pass membrane protein</topology>
    </subcellularLocation>
</comment>
<evidence type="ECO:0000256" key="2">
    <source>
        <dbReference type="ARBA" id="ARBA00022448"/>
    </source>
</evidence>
<evidence type="ECO:0000313" key="9">
    <source>
        <dbReference type="Proteomes" id="UP001309876"/>
    </source>
</evidence>
<proteinExistence type="predicted"/>
<keyword evidence="9" id="KW-1185">Reference proteome</keyword>
<keyword evidence="2" id="KW-0813">Transport</keyword>
<name>A0AAN7YC12_9EURO</name>
<dbReference type="InterPro" id="IPR011701">
    <property type="entry name" value="MFS"/>
</dbReference>
<accession>A0AAN7YC12</accession>
<dbReference type="SUPFAM" id="SSF103473">
    <property type="entry name" value="MFS general substrate transporter"/>
    <property type="match status" value="1"/>
</dbReference>
<feature type="transmembrane region" description="Helical" evidence="7">
    <location>
        <begin position="137"/>
        <end position="155"/>
    </location>
</feature>
<keyword evidence="5 7" id="KW-0472">Membrane</keyword>
<dbReference type="PANTHER" id="PTHR43791">
    <property type="entry name" value="PERMEASE-RELATED"/>
    <property type="match status" value="1"/>
</dbReference>
<protein>
    <recommendedName>
        <fullName evidence="10">Major facilitator superfamily (MFS) profile domain-containing protein</fullName>
    </recommendedName>
</protein>
<organism evidence="8 9">
    <name type="scientific">Lithohypha guttulata</name>
    <dbReference type="NCBI Taxonomy" id="1690604"/>
    <lineage>
        <taxon>Eukaryota</taxon>
        <taxon>Fungi</taxon>
        <taxon>Dikarya</taxon>
        <taxon>Ascomycota</taxon>
        <taxon>Pezizomycotina</taxon>
        <taxon>Eurotiomycetes</taxon>
        <taxon>Chaetothyriomycetidae</taxon>
        <taxon>Chaetothyriales</taxon>
        <taxon>Trichomeriaceae</taxon>
        <taxon>Lithohypha</taxon>
    </lineage>
</organism>
<keyword evidence="3 7" id="KW-0812">Transmembrane</keyword>
<evidence type="ECO:0000256" key="5">
    <source>
        <dbReference type="ARBA" id="ARBA00023136"/>
    </source>
</evidence>
<feature type="transmembrane region" description="Helical" evidence="7">
    <location>
        <begin position="374"/>
        <end position="394"/>
    </location>
</feature>
<feature type="transmembrane region" description="Helical" evidence="7">
    <location>
        <begin position="400"/>
        <end position="423"/>
    </location>
</feature>
<keyword evidence="4 7" id="KW-1133">Transmembrane helix</keyword>
<dbReference type="GO" id="GO:0016020">
    <property type="term" value="C:membrane"/>
    <property type="evidence" value="ECO:0007669"/>
    <property type="project" value="UniProtKB-SubCell"/>
</dbReference>
<feature type="transmembrane region" description="Helical" evidence="7">
    <location>
        <begin position="462"/>
        <end position="482"/>
    </location>
</feature>
<dbReference type="Pfam" id="PF07690">
    <property type="entry name" value="MFS_1"/>
    <property type="match status" value="1"/>
</dbReference>
<dbReference type="Gene3D" id="1.20.1250.20">
    <property type="entry name" value="MFS general substrate transporter like domains"/>
    <property type="match status" value="2"/>
</dbReference>
<feature type="transmembrane region" description="Helical" evidence="7">
    <location>
        <begin position="313"/>
        <end position="334"/>
    </location>
</feature>
<dbReference type="EMBL" id="JAVRRJ010000002">
    <property type="protein sequence ID" value="KAK5087990.1"/>
    <property type="molecule type" value="Genomic_DNA"/>
</dbReference>
<evidence type="ECO:0000256" key="6">
    <source>
        <dbReference type="SAM" id="MobiDB-lite"/>
    </source>
</evidence>
<feature type="transmembrane region" description="Helical" evidence="7">
    <location>
        <begin position="108"/>
        <end position="130"/>
    </location>
</feature>
<feature type="transmembrane region" description="Helical" evidence="7">
    <location>
        <begin position="70"/>
        <end position="88"/>
    </location>
</feature>
<gene>
    <name evidence="8" type="ORF">LTR05_002206</name>
</gene>
<feature type="transmembrane region" description="Helical" evidence="7">
    <location>
        <begin position="346"/>
        <end position="367"/>
    </location>
</feature>
<feature type="compositionally biased region" description="Basic and acidic residues" evidence="6">
    <location>
        <begin position="7"/>
        <end position="19"/>
    </location>
</feature>
<dbReference type="FunFam" id="1.20.1250.20:FF:000018">
    <property type="entry name" value="MFS transporter permease"/>
    <property type="match status" value="1"/>
</dbReference>
<feature type="transmembrane region" description="Helical" evidence="7">
    <location>
        <begin position="435"/>
        <end position="456"/>
    </location>
</feature>
<feature type="region of interest" description="Disordered" evidence="6">
    <location>
        <begin position="1"/>
        <end position="32"/>
    </location>
</feature>
<dbReference type="Proteomes" id="UP001309876">
    <property type="component" value="Unassembled WGS sequence"/>
</dbReference>
<feature type="transmembrane region" description="Helical" evidence="7">
    <location>
        <begin position="167"/>
        <end position="188"/>
    </location>
</feature>
<evidence type="ECO:0000256" key="1">
    <source>
        <dbReference type="ARBA" id="ARBA00004141"/>
    </source>
</evidence>
<dbReference type="FunFam" id="1.20.1250.20:FF:000013">
    <property type="entry name" value="MFS general substrate transporter"/>
    <property type="match status" value="1"/>
</dbReference>
<feature type="transmembrane region" description="Helical" evidence="7">
    <location>
        <begin position="200"/>
        <end position="218"/>
    </location>
</feature>
<evidence type="ECO:0000256" key="3">
    <source>
        <dbReference type="ARBA" id="ARBA00022692"/>
    </source>
</evidence>
<comment type="caution">
    <text evidence="8">The sequence shown here is derived from an EMBL/GenBank/DDBJ whole genome shotgun (WGS) entry which is preliminary data.</text>
</comment>
<reference evidence="8 9" key="1">
    <citation type="submission" date="2023-08" db="EMBL/GenBank/DDBJ databases">
        <title>Black Yeasts Isolated from many extreme environments.</title>
        <authorList>
            <person name="Coleine C."/>
            <person name="Stajich J.E."/>
            <person name="Selbmann L."/>
        </authorList>
    </citation>
    <scope>NUCLEOTIDE SEQUENCE [LARGE SCALE GENOMIC DNA]</scope>
    <source>
        <strain evidence="8 9">CCFEE 5910</strain>
    </source>
</reference>
<sequence length="512" mass="57308">MPSSIIDTEKEADSRHYEQKSNTNIHAGRDHGLPVEDLFNKADISASAPPPGEKEDKETKRIMRKIDIRLLPVLAIIYSFALIDRVNLPNARIAGMDGDLQLSIGSRYSLVTMMFFVPYIIFQFPANIMIRKLGAGIWLPSLVVAWGALCIGIGFTNRWTELLGCRILLGILEAGYYPGCVFLLSCWYVRYEVQKRFSAFYLLALLASGFSNILAWALSLMDGIGNLAGWRWIFVMEGIITCVLGLMGYVLIVDFPDKSTRIHPITRKAFLTVDEAKIVLGRIERDRGDAVVDKLTFQTIKQHLRDWKIWEYAWLYLLNNTVAYSFGFFLPIILRTEMNYSVTLSQVLSFPPYAAACPWMFATAWVADRYRKRGLILIFNCVAAILGVAMMGFIRSSPGARYTGVFLAVCGANANVPTILSYMHNNIVGQMKRSIASALLIGGGAMGGIAASNIFRQQDAPQYVPALITVICTQALTILHVLKNFWIYSRYNAKADRGELLLEGQSGFRQTL</sequence>
<evidence type="ECO:0000256" key="7">
    <source>
        <dbReference type="SAM" id="Phobius"/>
    </source>
</evidence>
<evidence type="ECO:0000256" key="4">
    <source>
        <dbReference type="ARBA" id="ARBA00022989"/>
    </source>
</evidence>